<evidence type="ECO:0000313" key="2">
    <source>
        <dbReference type="EMBL" id="CAB0004598.1"/>
    </source>
</evidence>
<sequence length="58" mass="6620">MDATRSNACCTDPVVWPSEHLSLTESRHRRGKGRGRYERKALPEDNVIGKEPTTPREK</sequence>
<gene>
    <name evidence="2" type="ORF">NTEN_LOCUS10075</name>
</gene>
<feature type="region of interest" description="Disordered" evidence="1">
    <location>
        <begin position="18"/>
        <end position="58"/>
    </location>
</feature>
<dbReference type="EMBL" id="CADCXU010015114">
    <property type="protein sequence ID" value="CAB0004598.1"/>
    <property type="molecule type" value="Genomic_DNA"/>
</dbReference>
<evidence type="ECO:0000313" key="3">
    <source>
        <dbReference type="Proteomes" id="UP000479000"/>
    </source>
</evidence>
<dbReference type="AlphaFoldDB" id="A0A6H5GNE7"/>
<evidence type="ECO:0000256" key="1">
    <source>
        <dbReference type="SAM" id="MobiDB-lite"/>
    </source>
</evidence>
<dbReference type="Proteomes" id="UP000479000">
    <property type="component" value="Unassembled WGS sequence"/>
</dbReference>
<feature type="non-terminal residue" evidence="2">
    <location>
        <position position="58"/>
    </location>
</feature>
<proteinExistence type="predicted"/>
<reference evidence="2 3" key="1">
    <citation type="submission" date="2020-02" db="EMBL/GenBank/DDBJ databases">
        <authorList>
            <person name="Ferguson B K."/>
        </authorList>
    </citation>
    <scope>NUCLEOTIDE SEQUENCE [LARGE SCALE GENOMIC DNA]</scope>
</reference>
<accession>A0A6H5GNE7</accession>
<name>A0A6H5GNE7_9HEMI</name>
<keyword evidence="3" id="KW-1185">Reference proteome</keyword>
<organism evidence="2 3">
    <name type="scientific">Nesidiocoris tenuis</name>
    <dbReference type="NCBI Taxonomy" id="355587"/>
    <lineage>
        <taxon>Eukaryota</taxon>
        <taxon>Metazoa</taxon>
        <taxon>Ecdysozoa</taxon>
        <taxon>Arthropoda</taxon>
        <taxon>Hexapoda</taxon>
        <taxon>Insecta</taxon>
        <taxon>Pterygota</taxon>
        <taxon>Neoptera</taxon>
        <taxon>Paraneoptera</taxon>
        <taxon>Hemiptera</taxon>
        <taxon>Heteroptera</taxon>
        <taxon>Panheteroptera</taxon>
        <taxon>Cimicomorpha</taxon>
        <taxon>Miridae</taxon>
        <taxon>Dicyphina</taxon>
        <taxon>Nesidiocoris</taxon>
    </lineage>
</organism>
<protein>
    <submittedName>
        <fullName evidence="2">Uncharacterized protein</fullName>
    </submittedName>
</protein>